<feature type="region of interest" description="Disordered" evidence="1">
    <location>
        <begin position="562"/>
        <end position="610"/>
    </location>
</feature>
<dbReference type="InParanoid" id="A0A0H2SPB0"/>
<keyword evidence="3" id="KW-1185">Reference proteome</keyword>
<dbReference type="Proteomes" id="UP000053477">
    <property type="component" value="Unassembled WGS sequence"/>
</dbReference>
<accession>A0A0H2SPB0</accession>
<dbReference type="AlphaFoldDB" id="A0A0H2SPB0"/>
<evidence type="ECO:0000313" key="3">
    <source>
        <dbReference type="Proteomes" id="UP000053477"/>
    </source>
</evidence>
<proteinExistence type="predicted"/>
<evidence type="ECO:0000313" key="2">
    <source>
        <dbReference type="EMBL" id="KLO18896.1"/>
    </source>
</evidence>
<reference evidence="2 3" key="1">
    <citation type="submission" date="2015-04" db="EMBL/GenBank/DDBJ databases">
        <title>Complete genome sequence of Schizopora paradoxa KUC8140, a cosmopolitan wood degrader in East Asia.</title>
        <authorList>
            <consortium name="DOE Joint Genome Institute"/>
            <person name="Min B."/>
            <person name="Park H."/>
            <person name="Jang Y."/>
            <person name="Kim J.-J."/>
            <person name="Kim K.H."/>
            <person name="Pangilinan J."/>
            <person name="Lipzen A."/>
            <person name="Riley R."/>
            <person name="Grigoriev I.V."/>
            <person name="Spatafora J.W."/>
            <person name="Choi I.-G."/>
        </authorList>
    </citation>
    <scope>NUCLEOTIDE SEQUENCE [LARGE SCALE GENOMIC DNA]</scope>
    <source>
        <strain evidence="2 3">KUC8140</strain>
    </source>
</reference>
<gene>
    <name evidence="2" type="ORF">SCHPADRAFT_935737</name>
</gene>
<protein>
    <submittedName>
        <fullName evidence="2">Uncharacterized protein</fullName>
    </submittedName>
</protein>
<organism evidence="2 3">
    <name type="scientific">Schizopora paradoxa</name>
    <dbReference type="NCBI Taxonomy" id="27342"/>
    <lineage>
        <taxon>Eukaryota</taxon>
        <taxon>Fungi</taxon>
        <taxon>Dikarya</taxon>
        <taxon>Basidiomycota</taxon>
        <taxon>Agaricomycotina</taxon>
        <taxon>Agaricomycetes</taxon>
        <taxon>Hymenochaetales</taxon>
        <taxon>Schizoporaceae</taxon>
        <taxon>Schizopora</taxon>
    </lineage>
</organism>
<evidence type="ECO:0000256" key="1">
    <source>
        <dbReference type="SAM" id="MobiDB-lite"/>
    </source>
</evidence>
<dbReference type="EMBL" id="KQ085890">
    <property type="protein sequence ID" value="KLO18896.1"/>
    <property type="molecule type" value="Genomic_DNA"/>
</dbReference>
<name>A0A0H2SPB0_9AGAM</name>
<sequence length="630" mass="70261">MENFTSPIPVSMNRPNKARPLVALKRIKPMSFPFDIKYAICQFATGSFEDPLGEFDVCTYTTSDAEERRKELEDFAHTETPAVIAARLCLISKDWNEAAHKLLFYQINFRDHSFPIRGRNGTDVLFPSSDQIGNRSKQWLAVAKRLSQPVQSRIFREDPNDVQLAGHFVKRLYVYSRNYGDSHQLAIILAMVKCPNITSIIFAGPVTFPYLFRLPRSSYLMQSLLGITQLRPNKLRTAILTLPVDPLAVPGMLKAMSLCPELETLMIRQDSALGDNYYFRGLGLFFPSLKNFIIDSRYGGDIAYFDIMARAHTPKLSSFVMSGRGNLKDMETFLQSKAGTLKTVVANYYGFDDIGMPSLPDSAVIEQIVVTYPHAVQFLQGTYKHCKLVGLSGPKLTNAVFGEPCIDPEELRATLEILANITKFPALSRIQLMDIQNADLIGSPWQIVDSTAWEDVVQRLRGVDEKFKSKRQVELFDSENEQLVYAGFDQAHTPSIQIGTAAQLMAVHDMMGGGGEDDINFDGSDDGFLGDEEDDGEDEDGEIWQGFEDAFIEDIDGPDNGLVATGTPIEGEHTDDAEYMANGSGDDEDGNKENEYMTGDDSDDDRGEVGDNSMAELMEEIFGPFDNDLD</sequence>